<sequence>PLRMGNAFVVGDSAALASRDMGEGIGAAVKSGILAAEAIARQTPYTPGQVGRYSIFNIIGGNR</sequence>
<dbReference type="AlphaFoldDB" id="A0A0F8XXU7"/>
<dbReference type="EMBL" id="LAZR01069890">
    <property type="protein sequence ID" value="KKK46819.1"/>
    <property type="molecule type" value="Genomic_DNA"/>
</dbReference>
<evidence type="ECO:0008006" key="2">
    <source>
        <dbReference type="Google" id="ProtNLM"/>
    </source>
</evidence>
<dbReference type="Gene3D" id="3.50.50.60">
    <property type="entry name" value="FAD/NAD(P)-binding domain"/>
    <property type="match status" value="1"/>
</dbReference>
<accession>A0A0F8XXU7</accession>
<gene>
    <name evidence="1" type="ORF">LCGC14_3161420</name>
</gene>
<protein>
    <recommendedName>
        <fullName evidence="2">FAD/NAD(P)-binding domain-containing protein</fullName>
    </recommendedName>
</protein>
<dbReference type="SUPFAM" id="SSF51905">
    <property type="entry name" value="FAD/NAD(P)-binding domain"/>
    <property type="match status" value="1"/>
</dbReference>
<comment type="caution">
    <text evidence="1">The sequence shown here is derived from an EMBL/GenBank/DDBJ whole genome shotgun (WGS) entry which is preliminary data.</text>
</comment>
<dbReference type="InterPro" id="IPR036188">
    <property type="entry name" value="FAD/NAD-bd_sf"/>
</dbReference>
<organism evidence="1">
    <name type="scientific">marine sediment metagenome</name>
    <dbReference type="NCBI Taxonomy" id="412755"/>
    <lineage>
        <taxon>unclassified sequences</taxon>
        <taxon>metagenomes</taxon>
        <taxon>ecological metagenomes</taxon>
    </lineage>
</organism>
<reference evidence="1" key="1">
    <citation type="journal article" date="2015" name="Nature">
        <title>Complex archaea that bridge the gap between prokaryotes and eukaryotes.</title>
        <authorList>
            <person name="Spang A."/>
            <person name="Saw J.H."/>
            <person name="Jorgensen S.L."/>
            <person name="Zaremba-Niedzwiedzka K."/>
            <person name="Martijn J."/>
            <person name="Lind A.E."/>
            <person name="van Eijk R."/>
            <person name="Schleper C."/>
            <person name="Guy L."/>
            <person name="Ettema T.J."/>
        </authorList>
    </citation>
    <scope>NUCLEOTIDE SEQUENCE</scope>
</reference>
<name>A0A0F8XXU7_9ZZZZ</name>
<evidence type="ECO:0000313" key="1">
    <source>
        <dbReference type="EMBL" id="KKK46819.1"/>
    </source>
</evidence>
<feature type="non-terminal residue" evidence="1">
    <location>
        <position position="1"/>
    </location>
</feature>
<proteinExistence type="predicted"/>